<evidence type="ECO:0000256" key="2">
    <source>
        <dbReference type="ARBA" id="ARBA00023125"/>
    </source>
</evidence>
<accession>A0ABV5UVQ9</accession>
<dbReference type="Pfam" id="PF00392">
    <property type="entry name" value="GntR"/>
    <property type="match status" value="1"/>
</dbReference>
<dbReference type="Proteomes" id="UP001589536">
    <property type="component" value="Unassembled WGS sequence"/>
</dbReference>
<evidence type="ECO:0000313" key="6">
    <source>
        <dbReference type="Proteomes" id="UP001589536"/>
    </source>
</evidence>
<dbReference type="SUPFAM" id="SSF46785">
    <property type="entry name" value="Winged helix' DNA-binding domain"/>
    <property type="match status" value="1"/>
</dbReference>
<gene>
    <name evidence="5" type="ORF">ACFFPI_19430</name>
</gene>
<dbReference type="InterPro" id="IPR000524">
    <property type="entry name" value="Tscrpt_reg_HTH_GntR"/>
</dbReference>
<name>A0ABV5UVQ9_9MICC</name>
<evidence type="ECO:0000259" key="4">
    <source>
        <dbReference type="PROSITE" id="PS50949"/>
    </source>
</evidence>
<dbReference type="InterPro" id="IPR028978">
    <property type="entry name" value="Chorismate_lyase_/UTRA_dom_sf"/>
</dbReference>
<dbReference type="SMART" id="SM00345">
    <property type="entry name" value="HTH_GNTR"/>
    <property type="match status" value="1"/>
</dbReference>
<sequence length="236" mass="25834">MAQPAVAELIDLLAIAVRGMQAGQRIPSEHQIMVKCQVSRATARAAVETLEDLYLVRRVQGTGTFVNRRIDYPISQSRAPSFHGIVRAAGAQPRTVLAGKGISPAPEDVGSRFGIPPGTDALRLERLGYIDGFEACFFEEWFNPRAVANLDVALRVFESVAEAFEASGFTPERTEWFGTVDIAPAHVCTRLGLPRNHQTWLVESIVSDVDAELPLMISRAWSRLDQVRMVFGASAG</sequence>
<dbReference type="Gene3D" id="3.40.1410.10">
    <property type="entry name" value="Chorismate lyase-like"/>
    <property type="match status" value="1"/>
</dbReference>
<protein>
    <submittedName>
        <fullName evidence="5">GntR family transcriptional regulator</fullName>
    </submittedName>
</protein>
<organism evidence="5 6">
    <name type="scientific">Arthrobacter methylotrophus</name>
    <dbReference type="NCBI Taxonomy" id="121291"/>
    <lineage>
        <taxon>Bacteria</taxon>
        <taxon>Bacillati</taxon>
        <taxon>Actinomycetota</taxon>
        <taxon>Actinomycetes</taxon>
        <taxon>Micrococcales</taxon>
        <taxon>Micrococcaceae</taxon>
        <taxon>Arthrobacter</taxon>
    </lineage>
</organism>
<keyword evidence="2" id="KW-0238">DNA-binding</keyword>
<comment type="caution">
    <text evidence="5">The sequence shown here is derived from an EMBL/GenBank/DDBJ whole genome shotgun (WGS) entry which is preliminary data.</text>
</comment>
<dbReference type="PROSITE" id="PS50949">
    <property type="entry name" value="HTH_GNTR"/>
    <property type="match status" value="1"/>
</dbReference>
<dbReference type="InterPro" id="IPR011663">
    <property type="entry name" value="UTRA"/>
</dbReference>
<dbReference type="EMBL" id="JBHMBH010000042">
    <property type="protein sequence ID" value="MFB9716276.1"/>
    <property type="molecule type" value="Genomic_DNA"/>
</dbReference>
<dbReference type="RefSeq" id="WP_345053324.1">
    <property type="nucleotide sequence ID" value="NZ_BAABED010000001.1"/>
</dbReference>
<keyword evidence="6" id="KW-1185">Reference proteome</keyword>
<keyword evidence="3" id="KW-0804">Transcription</keyword>
<evidence type="ECO:0000256" key="1">
    <source>
        <dbReference type="ARBA" id="ARBA00023015"/>
    </source>
</evidence>
<dbReference type="SMART" id="SM00866">
    <property type="entry name" value="UTRA"/>
    <property type="match status" value="1"/>
</dbReference>
<dbReference type="Pfam" id="PF07702">
    <property type="entry name" value="UTRA"/>
    <property type="match status" value="1"/>
</dbReference>
<dbReference type="InterPro" id="IPR050679">
    <property type="entry name" value="Bact_HTH_transcr_reg"/>
</dbReference>
<dbReference type="PANTHER" id="PTHR44846:SF1">
    <property type="entry name" value="MANNOSYL-D-GLYCERATE TRANSPORT_METABOLISM SYSTEM REPRESSOR MNGR-RELATED"/>
    <property type="match status" value="1"/>
</dbReference>
<dbReference type="InterPro" id="IPR036388">
    <property type="entry name" value="WH-like_DNA-bd_sf"/>
</dbReference>
<dbReference type="PANTHER" id="PTHR44846">
    <property type="entry name" value="MANNOSYL-D-GLYCERATE TRANSPORT/METABOLISM SYSTEM REPRESSOR MNGR-RELATED"/>
    <property type="match status" value="1"/>
</dbReference>
<dbReference type="Gene3D" id="1.10.10.10">
    <property type="entry name" value="Winged helix-like DNA-binding domain superfamily/Winged helix DNA-binding domain"/>
    <property type="match status" value="1"/>
</dbReference>
<keyword evidence="1" id="KW-0805">Transcription regulation</keyword>
<proteinExistence type="predicted"/>
<dbReference type="SUPFAM" id="SSF64288">
    <property type="entry name" value="Chorismate lyase-like"/>
    <property type="match status" value="1"/>
</dbReference>
<reference evidence="5 6" key="1">
    <citation type="submission" date="2024-09" db="EMBL/GenBank/DDBJ databases">
        <authorList>
            <person name="Sun Q."/>
            <person name="Mori K."/>
        </authorList>
    </citation>
    <scope>NUCLEOTIDE SEQUENCE [LARGE SCALE GENOMIC DNA]</scope>
    <source>
        <strain evidence="5 6">JCM 13519</strain>
    </source>
</reference>
<evidence type="ECO:0000313" key="5">
    <source>
        <dbReference type="EMBL" id="MFB9716276.1"/>
    </source>
</evidence>
<evidence type="ECO:0000256" key="3">
    <source>
        <dbReference type="ARBA" id="ARBA00023163"/>
    </source>
</evidence>
<dbReference type="InterPro" id="IPR036390">
    <property type="entry name" value="WH_DNA-bd_sf"/>
</dbReference>
<feature type="domain" description="HTH gntR-type" evidence="4">
    <location>
        <begin position="3"/>
        <end position="69"/>
    </location>
</feature>